<dbReference type="Proteomes" id="UP001175211">
    <property type="component" value="Unassembled WGS sequence"/>
</dbReference>
<gene>
    <name evidence="2" type="ORF">EV420DRAFT_970582</name>
</gene>
<evidence type="ECO:0000313" key="3">
    <source>
        <dbReference type="Proteomes" id="UP001175211"/>
    </source>
</evidence>
<evidence type="ECO:0000256" key="1">
    <source>
        <dbReference type="SAM" id="SignalP"/>
    </source>
</evidence>
<keyword evidence="1" id="KW-0732">Signal</keyword>
<evidence type="ECO:0000313" key="2">
    <source>
        <dbReference type="EMBL" id="KAK0445293.1"/>
    </source>
</evidence>
<feature type="chain" id="PRO_5041354136" evidence="1">
    <location>
        <begin position="19"/>
        <end position="190"/>
    </location>
</feature>
<dbReference type="GeneID" id="85367754"/>
<reference evidence="2" key="1">
    <citation type="submission" date="2023-06" db="EMBL/GenBank/DDBJ databases">
        <authorList>
            <consortium name="Lawrence Berkeley National Laboratory"/>
            <person name="Ahrendt S."/>
            <person name="Sahu N."/>
            <person name="Indic B."/>
            <person name="Wong-Bajracharya J."/>
            <person name="Merenyi Z."/>
            <person name="Ke H.-M."/>
            <person name="Monk M."/>
            <person name="Kocsube S."/>
            <person name="Drula E."/>
            <person name="Lipzen A."/>
            <person name="Balint B."/>
            <person name="Henrissat B."/>
            <person name="Andreopoulos B."/>
            <person name="Martin F.M."/>
            <person name="Harder C.B."/>
            <person name="Rigling D."/>
            <person name="Ford K.L."/>
            <person name="Foster G.D."/>
            <person name="Pangilinan J."/>
            <person name="Papanicolaou A."/>
            <person name="Barry K."/>
            <person name="LaButti K."/>
            <person name="Viragh M."/>
            <person name="Koriabine M."/>
            <person name="Yan M."/>
            <person name="Riley R."/>
            <person name="Champramary S."/>
            <person name="Plett K.L."/>
            <person name="Tsai I.J."/>
            <person name="Slot J."/>
            <person name="Sipos G."/>
            <person name="Plett J."/>
            <person name="Nagy L.G."/>
            <person name="Grigoriev I.V."/>
        </authorList>
    </citation>
    <scope>NUCLEOTIDE SEQUENCE</scope>
    <source>
        <strain evidence="2">CCBAS 213</strain>
    </source>
</reference>
<name>A0AA39MT54_ARMTA</name>
<dbReference type="RefSeq" id="XP_060325434.1">
    <property type="nucleotide sequence ID" value="XM_060484206.1"/>
</dbReference>
<organism evidence="2 3">
    <name type="scientific">Armillaria tabescens</name>
    <name type="common">Ringless honey mushroom</name>
    <name type="synonym">Agaricus tabescens</name>
    <dbReference type="NCBI Taxonomy" id="1929756"/>
    <lineage>
        <taxon>Eukaryota</taxon>
        <taxon>Fungi</taxon>
        <taxon>Dikarya</taxon>
        <taxon>Basidiomycota</taxon>
        <taxon>Agaricomycotina</taxon>
        <taxon>Agaricomycetes</taxon>
        <taxon>Agaricomycetidae</taxon>
        <taxon>Agaricales</taxon>
        <taxon>Marasmiineae</taxon>
        <taxon>Physalacriaceae</taxon>
        <taxon>Desarmillaria</taxon>
    </lineage>
</organism>
<proteinExistence type="predicted"/>
<keyword evidence="3" id="KW-1185">Reference proteome</keyword>
<protein>
    <submittedName>
        <fullName evidence="2">Uncharacterized protein</fullName>
    </submittedName>
</protein>
<accession>A0AA39MT54</accession>
<dbReference type="EMBL" id="JAUEPS010000050">
    <property type="protein sequence ID" value="KAK0445293.1"/>
    <property type="molecule type" value="Genomic_DNA"/>
</dbReference>
<dbReference type="AlphaFoldDB" id="A0AA39MT54"/>
<comment type="caution">
    <text evidence="2">The sequence shown here is derived from an EMBL/GenBank/DDBJ whole genome shotgun (WGS) entry which is preliminary data.</text>
</comment>
<feature type="signal peptide" evidence="1">
    <location>
        <begin position="1"/>
        <end position="18"/>
    </location>
</feature>
<sequence length="190" mass="20560">MQCVILPAFQFVLVLTSSLQNCCLLCSYTTQGTPEAVAYWHMHLGIDVLWFALLFVFTLVSSVKLKDPSTSLSTSTTSTPSPTTSISASDLSASICLRALLSAFSVGCWFKFPHQRTLAWMGKRFSSWISSTSTMSTLRRTLGTFYVLEPVSQLGSTSRSGSTSASGYASVFAFWSVSASGSAPIPRVVY</sequence>